<accession>A0A375DYN5</accession>
<evidence type="ECO:0000256" key="1">
    <source>
        <dbReference type="SAM" id="MobiDB-lite"/>
    </source>
</evidence>
<dbReference type="EMBL" id="OFTH01000012">
    <property type="protein sequence ID" value="SOZ55125.1"/>
    <property type="molecule type" value="Genomic_DNA"/>
</dbReference>
<name>A0A375DYN5_9BURK</name>
<feature type="compositionally biased region" description="Basic and acidic residues" evidence="1">
    <location>
        <begin position="44"/>
        <end position="61"/>
    </location>
</feature>
<dbReference type="Proteomes" id="UP000256952">
    <property type="component" value="Chromosome CBM2613_a"/>
</dbReference>
<feature type="region of interest" description="Disordered" evidence="1">
    <location>
        <begin position="182"/>
        <end position="237"/>
    </location>
</feature>
<organism evidence="2">
    <name type="scientific">Cupriavidus taiwanensis</name>
    <dbReference type="NCBI Taxonomy" id="164546"/>
    <lineage>
        <taxon>Bacteria</taxon>
        <taxon>Pseudomonadati</taxon>
        <taxon>Pseudomonadota</taxon>
        <taxon>Betaproteobacteria</taxon>
        <taxon>Burkholderiales</taxon>
        <taxon>Burkholderiaceae</taxon>
        <taxon>Cupriavidus</taxon>
    </lineage>
</organism>
<protein>
    <submittedName>
        <fullName evidence="2">Uncharacterized protein</fullName>
    </submittedName>
</protein>
<dbReference type="AlphaFoldDB" id="A0A375DYN5"/>
<sequence>MAHRTGDQAYLPHPVAGRSPPRRRLPALHEEIPGAVRRQRARGLRQDRRADGIGAPHREAAAPDQPARQQGAVPQRHGAVAPAGPGLAREMAGRADPLRRRLGEEGHRTDPAQYVAAVRAHLRKRAGPEPLPQGAERQPARPRRGPPGASLSGPAQEKCPAEAGHFFAFLFTFTHSRQMRPAAARRIRSGPGGQGATPFSCSRKYGAADDKRASRRAGSSRLLHPCHHPCRDSSSQH</sequence>
<feature type="compositionally biased region" description="Low complexity" evidence="1">
    <location>
        <begin position="146"/>
        <end position="156"/>
    </location>
</feature>
<comment type="caution">
    <text evidence="2">The sequence shown here is derived from an EMBL/GenBank/DDBJ whole genome shotgun (WGS) entry which is preliminary data.</text>
</comment>
<gene>
    <name evidence="2" type="ORF">CBM2613_A20095</name>
</gene>
<feature type="region of interest" description="Disordered" evidence="1">
    <location>
        <begin position="1"/>
        <end position="157"/>
    </location>
</feature>
<evidence type="ECO:0000313" key="2">
    <source>
        <dbReference type="EMBL" id="SOZ55125.1"/>
    </source>
</evidence>
<reference evidence="2" key="1">
    <citation type="submission" date="2018-01" db="EMBL/GenBank/DDBJ databases">
        <authorList>
            <person name="Clerissi C."/>
        </authorList>
    </citation>
    <scope>NUCLEOTIDE SEQUENCE</scope>
    <source>
        <strain evidence="2">Cupriavidus taiwanensis STM 8556</strain>
    </source>
</reference>
<feature type="compositionally biased region" description="Basic and acidic residues" evidence="1">
    <location>
        <begin position="91"/>
        <end position="110"/>
    </location>
</feature>
<proteinExistence type="predicted"/>